<evidence type="ECO:0000313" key="13">
    <source>
        <dbReference type="Proteomes" id="UP000614601"/>
    </source>
</evidence>
<comment type="caution">
    <text evidence="12">The sequence shown here is derived from an EMBL/GenBank/DDBJ whole genome shotgun (WGS) entry which is preliminary data.</text>
</comment>
<evidence type="ECO:0000256" key="10">
    <source>
        <dbReference type="SAM" id="Phobius"/>
    </source>
</evidence>
<sequence length="391" mass="43352">MAEPTGTTYSYKENQTEVVSPVMSLPIIEASVIMTVVAFFALVVNLYLLNCSRYLRKPIGVNLRLCVSLTASNAACAHFYILSNVINVLLPAAVNSDGVISNCFTILIEILKIGTFFASVFTLLSLALNHYVGVVYPLRRHAITSTTVRVAITLAHFVPIMAFLTLFTVVPGGFRAGKPFAFFSKDGCQGGNIFKRFSVRIAIALPFIVFVLIISALYIHILIHMHSNTTDPILTTAHTKAKKNSNRRLLSTIMLLVGSAVLGWLPTLMQYILFCPGCVFQLQLTHGFYVSVISQLVNVLKLLADAFIYANRLIEIRYAMWMFHRNVLSGITGKSSQTEPPAEFARYIKSTTAYHTLQSTTRFMNKRNNSSDYNQANEVSNGNLNKALVKT</sequence>
<dbReference type="PRINTS" id="PR00237">
    <property type="entry name" value="GPCRRHODOPSN"/>
</dbReference>
<dbReference type="InterPro" id="IPR000276">
    <property type="entry name" value="GPCR_Rhodpsn"/>
</dbReference>
<evidence type="ECO:0000256" key="3">
    <source>
        <dbReference type="ARBA" id="ARBA00022692"/>
    </source>
</evidence>
<name>A0A811KHD9_9BILA</name>
<evidence type="ECO:0000256" key="1">
    <source>
        <dbReference type="ARBA" id="ARBA00004651"/>
    </source>
</evidence>
<dbReference type="PROSITE" id="PS50262">
    <property type="entry name" value="G_PROTEIN_RECEP_F1_2"/>
    <property type="match status" value="1"/>
</dbReference>
<dbReference type="Proteomes" id="UP000783686">
    <property type="component" value="Unassembled WGS sequence"/>
</dbReference>
<keyword evidence="6 10" id="KW-0472">Membrane</keyword>
<dbReference type="InterPro" id="IPR017452">
    <property type="entry name" value="GPCR_Rhodpsn_7TM"/>
</dbReference>
<keyword evidence="7" id="KW-0675">Receptor</keyword>
<gene>
    <name evidence="12" type="ORF">BOKJ2_LOCUS5805</name>
</gene>
<evidence type="ECO:0000256" key="7">
    <source>
        <dbReference type="ARBA" id="ARBA00023170"/>
    </source>
</evidence>
<evidence type="ECO:0000256" key="4">
    <source>
        <dbReference type="ARBA" id="ARBA00022989"/>
    </source>
</evidence>
<dbReference type="Pfam" id="PF00001">
    <property type="entry name" value="7tm_1"/>
    <property type="match status" value="1"/>
</dbReference>
<comment type="subcellular location">
    <subcellularLocation>
        <location evidence="1">Cell membrane</location>
        <topology evidence="1">Multi-pass membrane protein</topology>
    </subcellularLocation>
</comment>
<protein>
    <recommendedName>
        <fullName evidence="11">G-protein coupled receptors family 1 profile domain-containing protein</fullName>
    </recommendedName>
</protein>
<evidence type="ECO:0000256" key="5">
    <source>
        <dbReference type="ARBA" id="ARBA00023040"/>
    </source>
</evidence>
<dbReference type="Proteomes" id="UP000614601">
    <property type="component" value="Unassembled WGS sequence"/>
</dbReference>
<organism evidence="12 13">
    <name type="scientific">Bursaphelenchus okinawaensis</name>
    <dbReference type="NCBI Taxonomy" id="465554"/>
    <lineage>
        <taxon>Eukaryota</taxon>
        <taxon>Metazoa</taxon>
        <taxon>Ecdysozoa</taxon>
        <taxon>Nematoda</taxon>
        <taxon>Chromadorea</taxon>
        <taxon>Rhabditida</taxon>
        <taxon>Tylenchina</taxon>
        <taxon>Tylenchomorpha</taxon>
        <taxon>Aphelenchoidea</taxon>
        <taxon>Aphelenchoididae</taxon>
        <taxon>Bursaphelenchus</taxon>
    </lineage>
</organism>
<evidence type="ECO:0000256" key="2">
    <source>
        <dbReference type="ARBA" id="ARBA00022475"/>
    </source>
</evidence>
<proteinExistence type="predicted"/>
<evidence type="ECO:0000256" key="9">
    <source>
        <dbReference type="ARBA" id="ARBA00023224"/>
    </source>
</evidence>
<dbReference type="SUPFAM" id="SSF81321">
    <property type="entry name" value="Family A G protein-coupled receptor-like"/>
    <property type="match status" value="1"/>
</dbReference>
<dbReference type="EMBL" id="CAJFDH010000003">
    <property type="protein sequence ID" value="CAD5214862.1"/>
    <property type="molecule type" value="Genomic_DNA"/>
</dbReference>
<feature type="transmembrane region" description="Helical" evidence="10">
    <location>
        <begin position="249"/>
        <end position="274"/>
    </location>
</feature>
<feature type="transmembrane region" description="Helical" evidence="10">
    <location>
        <begin position="201"/>
        <end position="223"/>
    </location>
</feature>
<feature type="domain" description="G-protein coupled receptors family 1 profile" evidence="11">
    <location>
        <begin position="41"/>
        <end position="309"/>
    </location>
</feature>
<dbReference type="EMBL" id="CAJFCW020000003">
    <property type="protein sequence ID" value="CAG9103345.1"/>
    <property type="molecule type" value="Genomic_DNA"/>
</dbReference>
<evidence type="ECO:0000313" key="12">
    <source>
        <dbReference type="EMBL" id="CAD5214862.1"/>
    </source>
</evidence>
<dbReference type="Gene3D" id="1.20.1070.10">
    <property type="entry name" value="Rhodopsin 7-helix transmembrane proteins"/>
    <property type="match status" value="1"/>
</dbReference>
<keyword evidence="5" id="KW-0297">G-protein coupled receptor</keyword>
<reference evidence="12" key="1">
    <citation type="submission" date="2020-09" db="EMBL/GenBank/DDBJ databases">
        <authorList>
            <person name="Kikuchi T."/>
        </authorList>
    </citation>
    <scope>NUCLEOTIDE SEQUENCE</scope>
    <source>
        <strain evidence="12">SH1</strain>
    </source>
</reference>
<accession>A0A811KHD9</accession>
<keyword evidence="3 10" id="KW-0812">Transmembrane</keyword>
<evidence type="ECO:0000256" key="6">
    <source>
        <dbReference type="ARBA" id="ARBA00023136"/>
    </source>
</evidence>
<keyword evidence="13" id="KW-1185">Reference proteome</keyword>
<keyword evidence="9" id="KW-0807">Transducer</keyword>
<dbReference type="GO" id="GO:0004930">
    <property type="term" value="F:G protein-coupled receptor activity"/>
    <property type="evidence" value="ECO:0007669"/>
    <property type="project" value="UniProtKB-KW"/>
</dbReference>
<keyword evidence="4 10" id="KW-1133">Transmembrane helix</keyword>
<dbReference type="GO" id="GO:0005886">
    <property type="term" value="C:plasma membrane"/>
    <property type="evidence" value="ECO:0007669"/>
    <property type="project" value="UniProtKB-SubCell"/>
</dbReference>
<evidence type="ECO:0000256" key="8">
    <source>
        <dbReference type="ARBA" id="ARBA00023180"/>
    </source>
</evidence>
<feature type="transmembrane region" description="Helical" evidence="10">
    <location>
        <begin position="150"/>
        <end position="170"/>
    </location>
</feature>
<dbReference type="PANTHER" id="PTHR24246">
    <property type="entry name" value="OLFACTORY RECEPTOR AND ADENOSINE RECEPTOR"/>
    <property type="match status" value="1"/>
</dbReference>
<dbReference type="AlphaFoldDB" id="A0A811KHD9"/>
<feature type="transmembrane region" description="Helical" evidence="10">
    <location>
        <begin position="61"/>
        <end position="81"/>
    </location>
</feature>
<feature type="transmembrane region" description="Helical" evidence="10">
    <location>
        <begin position="286"/>
        <end position="310"/>
    </location>
</feature>
<dbReference type="CDD" id="cd00637">
    <property type="entry name" value="7tm_classA_rhodopsin-like"/>
    <property type="match status" value="1"/>
</dbReference>
<keyword evidence="2" id="KW-1003">Cell membrane</keyword>
<dbReference type="OrthoDB" id="9894375at2759"/>
<keyword evidence="8" id="KW-0325">Glycoprotein</keyword>
<evidence type="ECO:0000259" key="11">
    <source>
        <dbReference type="PROSITE" id="PS50262"/>
    </source>
</evidence>
<feature type="transmembrane region" description="Helical" evidence="10">
    <location>
        <begin position="27"/>
        <end position="49"/>
    </location>
</feature>
<dbReference type="PANTHER" id="PTHR24246:SF27">
    <property type="entry name" value="ADENOSINE RECEPTOR, ISOFORM A"/>
    <property type="match status" value="1"/>
</dbReference>
<feature type="transmembrane region" description="Helical" evidence="10">
    <location>
        <begin position="116"/>
        <end position="138"/>
    </location>
</feature>